<dbReference type="Proteomes" id="UP001497516">
    <property type="component" value="Chromosome 1"/>
</dbReference>
<keyword evidence="3" id="KW-1185">Reference proteome</keyword>
<sequence length="282" mass="31592">MYGTWDRVNGIVVCWLRNSVSDDIVPSLRNIRVASEAWNYLKSKFSQGDSVRIANLQDKIDLIKQGTLTVRQYHTDLKVLWDEQESYFPIPYCDCASKTYETVIMYRDRAKVIKFLLGLNEKYQQVKTQMLMLDPLPDLDNIYRSVVQLERQLNGAGGNTGKSEEAIALATALVASKSQSGQGRDKFHKEATQDTGLFCRYCKKDNHVIQECWKLKRKNKEGGGTNFVGSVDVNAVERNGPGGGTPTYSPTSPGSSSDNQSAFSGFTTEELNRLKALLQTPQ</sequence>
<accession>A0AAV2CHK6</accession>
<dbReference type="EMBL" id="OZ034813">
    <property type="protein sequence ID" value="CAL1355774.1"/>
    <property type="molecule type" value="Genomic_DNA"/>
</dbReference>
<evidence type="ECO:0000256" key="1">
    <source>
        <dbReference type="SAM" id="MobiDB-lite"/>
    </source>
</evidence>
<dbReference type="PANTHER" id="PTHR34222">
    <property type="entry name" value="GAG_PRE-INTEGRS DOMAIN-CONTAINING PROTEIN"/>
    <property type="match status" value="1"/>
</dbReference>
<gene>
    <name evidence="2" type="ORF">LTRI10_LOCUS3514</name>
</gene>
<reference evidence="2 3" key="1">
    <citation type="submission" date="2024-04" db="EMBL/GenBank/DDBJ databases">
        <authorList>
            <person name="Fracassetti M."/>
        </authorList>
    </citation>
    <scope>NUCLEOTIDE SEQUENCE [LARGE SCALE GENOMIC DNA]</scope>
</reference>
<dbReference type="PANTHER" id="PTHR34222:SF99">
    <property type="entry name" value="PROTEIN, PUTATIVE-RELATED"/>
    <property type="match status" value="1"/>
</dbReference>
<feature type="compositionally biased region" description="Low complexity" evidence="1">
    <location>
        <begin position="246"/>
        <end position="257"/>
    </location>
</feature>
<protein>
    <recommendedName>
        <fullName evidence="4">Retrotransposon gag domain-containing protein</fullName>
    </recommendedName>
</protein>
<evidence type="ECO:0008006" key="4">
    <source>
        <dbReference type="Google" id="ProtNLM"/>
    </source>
</evidence>
<evidence type="ECO:0000313" key="3">
    <source>
        <dbReference type="Proteomes" id="UP001497516"/>
    </source>
</evidence>
<name>A0AAV2CHK6_9ROSI</name>
<evidence type="ECO:0000313" key="2">
    <source>
        <dbReference type="EMBL" id="CAL1355774.1"/>
    </source>
</evidence>
<proteinExistence type="predicted"/>
<organism evidence="2 3">
    <name type="scientific">Linum trigynum</name>
    <dbReference type="NCBI Taxonomy" id="586398"/>
    <lineage>
        <taxon>Eukaryota</taxon>
        <taxon>Viridiplantae</taxon>
        <taxon>Streptophyta</taxon>
        <taxon>Embryophyta</taxon>
        <taxon>Tracheophyta</taxon>
        <taxon>Spermatophyta</taxon>
        <taxon>Magnoliopsida</taxon>
        <taxon>eudicotyledons</taxon>
        <taxon>Gunneridae</taxon>
        <taxon>Pentapetalae</taxon>
        <taxon>rosids</taxon>
        <taxon>fabids</taxon>
        <taxon>Malpighiales</taxon>
        <taxon>Linaceae</taxon>
        <taxon>Linum</taxon>
    </lineage>
</organism>
<feature type="region of interest" description="Disordered" evidence="1">
    <location>
        <begin position="224"/>
        <end position="265"/>
    </location>
</feature>
<dbReference type="AlphaFoldDB" id="A0AAV2CHK6"/>